<keyword evidence="1" id="KW-0677">Repeat</keyword>
<evidence type="ECO:0000256" key="2">
    <source>
        <dbReference type="SAM" id="MobiDB-lite"/>
    </source>
</evidence>
<dbReference type="EMBL" id="KV417586">
    <property type="protein sequence ID" value="KZP17063.1"/>
    <property type="molecule type" value="Genomic_DNA"/>
</dbReference>
<keyword evidence="4" id="KW-1185">Reference proteome</keyword>
<feature type="region of interest" description="Disordered" evidence="2">
    <location>
        <begin position="505"/>
        <end position="524"/>
    </location>
</feature>
<evidence type="ECO:0000313" key="4">
    <source>
        <dbReference type="Proteomes" id="UP000076532"/>
    </source>
</evidence>
<evidence type="ECO:0000313" key="3">
    <source>
        <dbReference type="EMBL" id="KZP17063.1"/>
    </source>
</evidence>
<gene>
    <name evidence="3" type="ORF">FIBSPDRAFT_894478</name>
</gene>
<dbReference type="GO" id="GO:0000244">
    <property type="term" value="P:spliceosomal tri-snRNP complex assembly"/>
    <property type="evidence" value="ECO:0007669"/>
    <property type="project" value="TreeGrafter"/>
</dbReference>
<dbReference type="OrthoDB" id="3345970at2759"/>
<dbReference type="PANTHER" id="PTHR11246:SF1">
    <property type="entry name" value="PRE-MRNA-PROCESSING FACTOR 6"/>
    <property type="match status" value="1"/>
</dbReference>
<accession>A0A166FQU0</accession>
<evidence type="ECO:0000256" key="1">
    <source>
        <dbReference type="ARBA" id="ARBA00022737"/>
    </source>
</evidence>
<organism evidence="3 4">
    <name type="scientific">Athelia psychrophila</name>
    <dbReference type="NCBI Taxonomy" id="1759441"/>
    <lineage>
        <taxon>Eukaryota</taxon>
        <taxon>Fungi</taxon>
        <taxon>Dikarya</taxon>
        <taxon>Basidiomycota</taxon>
        <taxon>Agaricomycotina</taxon>
        <taxon>Agaricomycetes</taxon>
        <taxon>Agaricomycetidae</taxon>
        <taxon>Atheliales</taxon>
        <taxon>Atheliaceae</taxon>
        <taxon>Athelia</taxon>
    </lineage>
</organism>
<dbReference type="PANTHER" id="PTHR11246">
    <property type="entry name" value="PRE-MRNA SPLICING FACTOR"/>
    <property type="match status" value="1"/>
</dbReference>
<protein>
    <submittedName>
        <fullName evidence="3">Uncharacterized protein</fullName>
    </submittedName>
</protein>
<dbReference type="Proteomes" id="UP000076532">
    <property type="component" value="Unassembled WGS sequence"/>
</dbReference>
<dbReference type="InterPro" id="IPR045075">
    <property type="entry name" value="Syf1-like"/>
</dbReference>
<dbReference type="STRING" id="436010.A0A166FQU0"/>
<sequence length="817" mass="90431">MLELLSQSGTLHHWRLGHHIDPNTIGESWSATGTTAPAFALNLKHLEAAAEGGGREEYRVRKRSGRATVGWRRIRSGFELPGDWACGAVALVAQAQSDSSNTNTYAQTSGTTTTLYSGLSSSVDPKGYSTSLKSIITTSDADSTRACFSTHSSICLEERAGRRNLIKAECEQCPKGGDAWLEALRLHHNHDEKVILANAVRNVGQNDYIWMAVPDLEHGIKAKKHVLRKALEHIPNLIRLWKEIAKLESSHNDPGIILSRAVQVIPLRHPSNAGSTPGSKRLIAQRACSTKPENTSTSHERVRQGEDGKIIHTIELGVKELKNRYGLLMGKQRSKLAEATVSTEIEKEGWSYTWEGDAEGAERAEGRRMVGMARMVLVVLDQTVHHSTVQKPTWLMSAKQQWLAGDALAAREVLQWAFVANPENEKIWLVAVKLKTENASRRNFSFMRERSRIASGKSAVFERYRGHHLNSPETPAAARTEFSTFVKLYMIQGQIHQATKNFPSARGSLAAGPGEQARGSGRGQYQGRSILDKARPVDPANDVLSAEAVGAEDPASKPWSQYEDSRWVDGPGREWADWADATKAPAGELLESYVAGDISDGALEVFLTENGWGVLYTYNEAMNMDYVKNVVWPICNIVPIHTFRAFREDFGQMTEDVVLLAGEIHYERKPCLRSVRVPPYAYALVEKLANRIQGQVGGRMWVRAQMRRGDFVNVAWAMGKTFEAHFDRIRNRLSTGRSTCNLANLSSHGALPSALLTPEDYRAFGWPLLFTDVLGVVEQALLAHAHYFYAHARNSFAGGVVNGRAVEGMYACTAIED</sequence>
<proteinExistence type="predicted"/>
<name>A0A166FQU0_9AGAM</name>
<reference evidence="3 4" key="1">
    <citation type="journal article" date="2016" name="Mol. Biol. Evol.">
        <title>Comparative Genomics of Early-Diverging Mushroom-Forming Fungi Provides Insights into the Origins of Lignocellulose Decay Capabilities.</title>
        <authorList>
            <person name="Nagy L.G."/>
            <person name="Riley R."/>
            <person name="Tritt A."/>
            <person name="Adam C."/>
            <person name="Daum C."/>
            <person name="Floudas D."/>
            <person name="Sun H."/>
            <person name="Yadav J.S."/>
            <person name="Pangilinan J."/>
            <person name="Larsson K.H."/>
            <person name="Matsuura K."/>
            <person name="Barry K."/>
            <person name="Labutti K."/>
            <person name="Kuo R."/>
            <person name="Ohm R.A."/>
            <person name="Bhattacharya S.S."/>
            <person name="Shirouzu T."/>
            <person name="Yoshinaga Y."/>
            <person name="Martin F.M."/>
            <person name="Grigoriev I.V."/>
            <person name="Hibbett D.S."/>
        </authorList>
    </citation>
    <scope>NUCLEOTIDE SEQUENCE [LARGE SCALE GENOMIC DNA]</scope>
    <source>
        <strain evidence="3 4">CBS 109695</strain>
    </source>
</reference>
<dbReference type="AlphaFoldDB" id="A0A166FQU0"/>
<dbReference type="GO" id="GO:0071013">
    <property type="term" value="C:catalytic step 2 spliceosome"/>
    <property type="evidence" value="ECO:0007669"/>
    <property type="project" value="TreeGrafter"/>
</dbReference>
<dbReference type="GO" id="GO:0046540">
    <property type="term" value="C:U4/U6 x U5 tri-snRNP complex"/>
    <property type="evidence" value="ECO:0007669"/>
    <property type="project" value="TreeGrafter"/>
</dbReference>